<dbReference type="InterPro" id="IPR013525">
    <property type="entry name" value="ABC2_TM"/>
</dbReference>
<feature type="transmembrane region" description="Helical" evidence="9">
    <location>
        <begin position="143"/>
        <end position="165"/>
    </location>
</feature>
<feature type="transmembrane region" description="Helical" evidence="9">
    <location>
        <begin position="172"/>
        <end position="189"/>
    </location>
</feature>
<dbReference type="EMBL" id="FRCP01000015">
    <property type="protein sequence ID" value="SHM72942.1"/>
    <property type="molecule type" value="Genomic_DNA"/>
</dbReference>
<keyword evidence="8 9" id="KW-0472">Membrane</keyword>
<dbReference type="GO" id="GO:0015920">
    <property type="term" value="P:lipopolysaccharide transport"/>
    <property type="evidence" value="ECO:0007669"/>
    <property type="project" value="TreeGrafter"/>
</dbReference>
<dbReference type="PANTHER" id="PTHR30413">
    <property type="entry name" value="INNER MEMBRANE TRANSPORT PERMEASE"/>
    <property type="match status" value="1"/>
</dbReference>
<evidence type="ECO:0000313" key="12">
    <source>
        <dbReference type="Proteomes" id="UP000184038"/>
    </source>
</evidence>
<evidence type="ECO:0000256" key="7">
    <source>
        <dbReference type="ARBA" id="ARBA00022989"/>
    </source>
</evidence>
<feature type="transmembrane region" description="Helical" evidence="9">
    <location>
        <begin position="31"/>
        <end position="51"/>
    </location>
</feature>
<comment type="subcellular location">
    <subcellularLocation>
        <location evidence="1">Cell inner membrane</location>
        <topology evidence="1">Multi-pass membrane protein</topology>
    </subcellularLocation>
    <subcellularLocation>
        <location evidence="9">Cell membrane</location>
        <topology evidence="9">Multi-pass membrane protein</topology>
    </subcellularLocation>
</comment>
<name>A0A1M7L5E5_9FIRM</name>
<dbReference type="PROSITE" id="PS51012">
    <property type="entry name" value="ABC_TM2"/>
    <property type="match status" value="1"/>
</dbReference>
<evidence type="ECO:0000256" key="6">
    <source>
        <dbReference type="ARBA" id="ARBA00022692"/>
    </source>
</evidence>
<keyword evidence="4 9" id="KW-1003">Cell membrane</keyword>
<keyword evidence="7 9" id="KW-1133">Transmembrane helix</keyword>
<feature type="domain" description="ABC transmembrane type-2" evidence="10">
    <location>
        <begin position="32"/>
        <end position="251"/>
    </location>
</feature>
<dbReference type="AlphaFoldDB" id="A0A1M7L5E5"/>
<keyword evidence="6 9" id="KW-0812">Transmembrane</keyword>
<dbReference type="Proteomes" id="UP000184038">
    <property type="component" value="Unassembled WGS sequence"/>
</dbReference>
<dbReference type="OrthoDB" id="9786910at2"/>
<dbReference type="PANTHER" id="PTHR30413:SF8">
    <property type="entry name" value="TRANSPORT PERMEASE PROTEIN"/>
    <property type="match status" value="1"/>
</dbReference>
<reference evidence="11 12" key="1">
    <citation type="submission" date="2016-11" db="EMBL/GenBank/DDBJ databases">
        <authorList>
            <person name="Jaros S."/>
            <person name="Januszkiewicz K."/>
            <person name="Wedrychowicz H."/>
        </authorList>
    </citation>
    <scope>NUCLEOTIDE SEQUENCE [LARGE SCALE GENOMIC DNA]</scope>
    <source>
        <strain evidence="11 12">DSM 15930</strain>
    </source>
</reference>
<evidence type="ECO:0000256" key="8">
    <source>
        <dbReference type="ARBA" id="ARBA00023136"/>
    </source>
</evidence>
<protein>
    <recommendedName>
        <fullName evidence="9">Transport permease protein</fullName>
    </recommendedName>
</protein>
<accession>A0A1M7L5E5</accession>
<feature type="transmembrane region" description="Helical" evidence="9">
    <location>
        <begin position="103"/>
        <end position="131"/>
    </location>
</feature>
<dbReference type="RefSeq" id="WP_073289281.1">
    <property type="nucleotide sequence ID" value="NZ_FRCP01000015.1"/>
</dbReference>
<gene>
    <name evidence="11" type="ORF">SAMN02746066_03071</name>
</gene>
<dbReference type="STRING" id="1120996.SAMN02746066_03071"/>
<feature type="transmembrane region" description="Helical" evidence="9">
    <location>
        <begin position="229"/>
        <end position="249"/>
    </location>
</feature>
<dbReference type="InterPro" id="IPR000412">
    <property type="entry name" value="ABC_2_transport"/>
</dbReference>
<keyword evidence="12" id="KW-1185">Reference proteome</keyword>
<evidence type="ECO:0000256" key="1">
    <source>
        <dbReference type="ARBA" id="ARBA00004429"/>
    </source>
</evidence>
<dbReference type="PRINTS" id="PR00164">
    <property type="entry name" value="ABC2TRNSPORT"/>
</dbReference>
<evidence type="ECO:0000313" key="11">
    <source>
        <dbReference type="EMBL" id="SHM72942.1"/>
    </source>
</evidence>
<evidence type="ECO:0000256" key="4">
    <source>
        <dbReference type="ARBA" id="ARBA00022475"/>
    </source>
</evidence>
<evidence type="ECO:0000259" key="10">
    <source>
        <dbReference type="PROSITE" id="PS51012"/>
    </source>
</evidence>
<organism evidence="11 12">
    <name type="scientific">Anaerosporobacter mobilis DSM 15930</name>
    <dbReference type="NCBI Taxonomy" id="1120996"/>
    <lineage>
        <taxon>Bacteria</taxon>
        <taxon>Bacillati</taxon>
        <taxon>Bacillota</taxon>
        <taxon>Clostridia</taxon>
        <taxon>Lachnospirales</taxon>
        <taxon>Lachnospiraceae</taxon>
        <taxon>Anaerosporobacter</taxon>
    </lineage>
</organism>
<evidence type="ECO:0000256" key="9">
    <source>
        <dbReference type="RuleBase" id="RU361157"/>
    </source>
</evidence>
<proteinExistence type="inferred from homology"/>
<feature type="transmembrane region" description="Helical" evidence="9">
    <location>
        <begin position="63"/>
        <end position="82"/>
    </location>
</feature>
<evidence type="ECO:0000256" key="5">
    <source>
        <dbReference type="ARBA" id="ARBA00022519"/>
    </source>
</evidence>
<dbReference type="InterPro" id="IPR047817">
    <property type="entry name" value="ABC2_TM_bact-type"/>
</dbReference>
<sequence length="259" mass="29898">MKNHITNFLKYDFLLSELVKKDIKLKYRRSILGLFWTLLEPLLTMLVLTVVFSKLRSKGDEYFPLYILTGRLLYTFFANSSKAAMKAIRTNSGMIKKVYIPKYIYPLSNVISNFLIFLLSLPVVVLVAIVLKVPVTWHVIEGIIPLVLLFIMSLGVGMILSAMAVFFRDIEYLWSVVLMLIMYCSAIFYEPESVIKNGYAWVFTINPLYAIITNFRNSIIYGTSMDINALIYSTVFSFGSLIIGVWFFYKKQDKFILNI</sequence>
<dbReference type="GO" id="GO:0140359">
    <property type="term" value="F:ABC-type transporter activity"/>
    <property type="evidence" value="ECO:0007669"/>
    <property type="project" value="InterPro"/>
</dbReference>
<dbReference type="Pfam" id="PF01061">
    <property type="entry name" value="ABC2_membrane"/>
    <property type="match status" value="1"/>
</dbReference>
<dbReference type="GO" id="GO:0043190">
    <property type="term" value="C:ATP-binding cassette (ABC) transporter complex"/>
    <property type="evidence" value="ECO:0007669"/>
    <property type="project" value="InterPro"/>
</dbReference>
<evidence type="ECO:0000256" key="3">
    <source>
        <dbReference type="ARBA" id="ARBA00022448"/>
    </source>
</evidence>
<keyword evidence="5" id="KW-0997">Cell inner membrane</keyword>
<evidence type="ECO:0000256" key="2">
    <source>
        <dbReference type="ARBA" id="ARBA00007783"/>
    </source>
</evidence>
<comment type="similarity">
    <text evidence="2 9">Belongs to the ABC-2 integral membrane protein family.</text>
</comment>
<keyword evidence="3 9" id="KW-0813">Transport</keyword>